<keyword evidence="1" id="KW-0723">Serine/threonine-protein kinase</keyword>
<name>A0A3Q7G0S1_SOLLC</name>
<dbReference type="GO" id="GO:0005524">
    <property type="term" value="F:ATP binding"/>
    <property type="evidence" value="ECO:0007669"/>
    <property type="project" value="UniProtKB-KW"/>
</dbReference>
<dbReference type="GO" id="GO:0004674">
    <property type="term" value="F:protein serine/threonine kinase activity"/>
    <property type="evidence" value="ECO:0007669"/>
    <property type="project" value="UniProtKB-KW"/>
</dbReference>
<dbReference type="InterPro" id="IPR000719">
    <property type="entry name" value="Prot_kinase_dom"/>
</dbReference>
<dbReference type="SUPFAM" id="SSF56112">
    <property type="entry name" value="Protein kinase-like (PK-like)"/>
    <property type="match status" value="1"/>
</dbReference>
<proteinExistence type="predicted"/>
<evidence type="ECO:0000256" key="2">
    <source>
        <dbReference type="ARBA" id="ARBA00022679"/>
    </source>
</evidence>
<dbReference type="Proteomes" id="UP000004994">
    <property type="component" value="Chromosome 4"/>
</dbReference>
<dbReference type="Pfam" id="PF00069">
    <property type="entry name" value="Pkinase"/>
    <property type="match status" value="1"/>
</dbReference>
<dbReference type="SMR" id="A0A3Q7G0S1"/>
<evidence type="ECO:0000313" key="7">
    <source>
        <dbReference type="EnsemblPlants" id="Solyc04g049530.1.1.1"/>
    </source>
</evidence>
<keyword evidence="3" id="KW-0547">Nucleotide-binding</keyword>
<dbReference type="InterPro" id="IPR050108">
    <property type="entry name" value="CDK"/>
</dbReference>
<feature type="domain" description="Protein kinase" evidence="6">
    <location>
        <begin position="1"/>
        <end position="82"/>
    </location>
</feature>
<organism evidence="7">
    <name type="scientific">Solanum lycopersicum</name>
    <name type="common">Tomato</name>
    <name type="synonym">Lycopersicon esculentum</name>
    <dbReference type="NCBI Taxonomy" id="4081"/>
    <lineage>
        <taxon>Eukaryota</taxon>
        <taxon>Viridiplantae</taxon>
        <taxon>Streptophyta</taxon>
        <taxon>Embryophyta</taxon>
        <taxon>Tracheophyta</taxon>
        <taxon>Spermatophyta</taxon>
        <taxon>Magnoliopsida</taxon>
        <taxon>eudicotyledons</taxon>
        <taxon>Gunneridae</taxon>
        <taxon>Pentapetalae</taxon>
        <taxon>asterids</taxon>
        <taxon>lamiids</taxon>
        <taxon>Solanales</taxon>
        <taxon>Solanaceae</taxon>
        <taxon>Solanoideae</taxon>
        <taxon>Solaneae</taxon>
        <taxon>Solanum</taxon>
        <taxon>Solanum subgen. Lycopersicon</taxon>
    </lineage>
</organism>
<sequence length="82" mass="9347">MVAPEILLGSTQFSTVVDMWSVGCVMIEILTRELLFDRNTKVSQIYQVFSMLGGIPNDTIWREFFSISKGEQGEFLKTIQPK</sequence>
<evidence type="ECO:0000256" key="3">
    <source>
        <dbReference type="ARBA" id="ARBA00022741"/>
    </source>
</evidence>
<keyword evidence="8" id="KW-1185">Reference proteome</keyword>
<dbReference type="EnsemblPlants" id="Solyc04g049530.1.1">
    <property type="protein sequence ID" value="Solyc04g049530.1.1.1"/>
    <property type="gene ID" value="Solyc04g049530.1"/>
</dbReference>
<accession>A0A3Q7G0S1</accession>
<dbReference type="AlphaFoldDB" id="A0A3Q7G0S1"/>
<reference evidence="7" key="1">
    <citation type="journal article" date="2012" name="Nature">
        <title>The tomato genome sequence provides insights into fleshy fruit evolution.</title>
        <authorList>
            <consortium name="Tomato Genome Consortium"/>
        </authorList>
    </citation>
    <scope>NUCLEOTIDE SEQUENCE [LARGE SCALE GENOMIC DNA]</scope>
    <source>
        <strain evidence="7">cv. Heinz 1706</strain>
    </source>
</reference>
<keyword evidence="5" id="KW-0067">ATP-binding</keyword>
<protein>
    <recommendedName>
        <fullName evidence="6">Protein kinase domain-containing protein</fullName>
    </recommendedName>
</protein>
<dbReference type="InParanoid" id="A0A3Q7G0S1"/>
<evidence type="ECO:0000259" key="6">
    <source>
        <dbReference type="PROSITE" id="PS50011"/>
    </source>
</evidence>
<dbReference type="Gramene" id="Solyc04g049530.1.1">
    <property type="protein sequence ID" value="Solyc04g049530.1.1.1"/>
    <property type="gene ID" value="Solyc04g049530.1"/>
</dbReference>
<evidence type="ECO:0000313" key="8">
    <source>
        <dbReference type="Proteomes" id="UP000004994"/>
    </source>
</evidence>
<reference evidence="7" key="2">
    <citation type="submission" date="2019-01" db="UniProtKB">
        <authorList>
            <consortium name="EnsemblPlants"/>
        </authorList>
    </citation>
    <scope>IDENTIFICATION</scope>
    <source>
        <strain evidence="7">cv. Heinz 1706</strain>
    </source>
</reference>
<keyword evidence="4" id="KW-0418">Kinase</keyword>
<evidence type="ECO:0000256" key="4">
    <source>
        <dbReference type="ARBA" id="ARBA00022777"/>
    </source>
</evidence>
<evidence type="ECO:0000256" key="5">
    <source>
        <dbReference type="ARBA" id="ARBA00022840"/>
    </source>
</evidence>
<dbReference type="PROSITE" id="PS50011">
    <property type="entry name" value="PROTEIN_KINASE_DOM"/>
    <property type="match status" value="1"/>
</dbReference>
<dbReference type="PANTHER" id="PTHR24056:SF107">
    <property type="entry name" value="CYCLIN-DEPENDENT KINASE 11A-RELATED"/>
    <property type="match status" value="1"/>
</dbReference>
<dbReference type="STRING" id="4081.A0A3Q7G0S1"/>
<dbReference type="Gene3D" id="1.10.510.10">
    <property type="entry name" value="Transferase(Phosphotransferase) domain 1"/>
    <property type="match status" value="1"/>
</dbReference>
<dbReference type="PaxDb" id="4081-Solyc04g049530.1.1"/>
<dbReference type="InterPro" id="IPR011009">
    <property type="entry name" value="Kinase-like_dom_sf"/>
</dbReference>
<keyword evidence="2" id="KW-0808">Transferase</keyword>
<dbReference type="PANTHER" id="PTHR24056">
    <property type="entry name" value="CELL DIVISION PROTEIN KINASE"/>
    <property type="match status" value="1"/>
</dbReference>
<evidence type="ECO:0000256" key="1">
    <source>
        <dbReference type="ARBA" id="ARBA00022527"/>
    </source>
</evidence>